<proteinExistence type="predicted"/>
<sequence>MRIKGWGGMVCCFVLFIVVCVSLHLKGQAVFNTPDVPELGLLLFVVPGAVASYFSRHRRLSAPLLGAILALPVCLVMMHLWQMPLRSVWQQLAWLFSGVFWCALGALCFLFFRSLLRFHRSAKRRQHL</sequence>
<name>A0A2P8VPY8_9ENTR</name>
<dbReference type="InterPro" id="IPR020368">
    <property type="entry name" value="Uncharacterised_YbjM"/>
</dbReference>
<dbReference type="GO" id="GO:0016020">
    <property type="term" value="C:membrane"/>
    <property type="evidence" value="ECO:0007669"/>
    <property type="project" value="InterPro"/>
</dbReference>
<evidence type="ECO:0000313" key="3">
    <source>
        <dbReference type="Proteomes" id="UP000240212"/>
    </source>
</evidence>
<dbReference type="STRING" id="1388748.GCA_000463155_01451"/>
<keyword evidence="1" id="KW-0812">Transmembrane</keyword>
<dbReference type="OrthoDB" id="6540266at2"/>
<comment type="caution">
    <text evidence="2">The sequence shown here is derived from an EMBL/GenBank/DDBJ whole genome shotgun (WGS) entry which is preliminary data.</text>
</comment>
<gene>
    <name evidence="2" type="ORF">C7G83_02440</name>
</gene>
<protein>
    <recommendedName>
        <fullName evidence="4">Inner membrane protein YbjM</fullName>
    </recommendedName>
</protein>
<keyword evidence="1" id="KW-1133">Transmembrane helix</keyword>
<evidence type="ECO:0000256" key="1">
    <source>
        <dbReference type="SAM" id="Phobius"/>
    </source>
</evidence>
<feature type="transmembrane region" description="Helical" evidence="1">
    <location>
        <begin position="62"/>
        <end position="81"/>
    </location>
</feature>
<dbReference type="Proteomes" id="UP000240212">
    <property type="component" value="Unassembled WGS sequence"/>
</dbReference>
<evidence type="ECO:0008006" key="4">
    <source>
        <dbReference type="Google" id="ProtNLM"/>
    </source>
</evidence>
<accession>A0A2P8VPY8</accession>
<keyword evidence="1" id="KW-0472">Membrane</keyword>
<reference evidence="2 3" key="1">
    <citation type="submission" date="2018-03" db="EMBL/GenBank/DDBJ databases">
        <title>Draft genome sequence of the first documented clinical Siccibacter turicensis isolate in Austria.</title>
        <authorList>
            <person name="Lepuschitz S."/>
            <person name="Pekard-Amenitsch S."/>
            <person name="Haunold R."/>
            <person name="Schill S."/>
            <person name="Mach R."/>
            <person name="Allerberger F."/>
            <person name="Ruppitsch W."/>
            <person name="Forsythe S.J."/>
        </authorList>
    </citation>
    <scope>NUCLEOTIDE SEQUENCE [LARGE SCALE GENOMIC DNA]</scope>
    <source>
        <strain evidence="2 3">6100069499-17</strain>
    </source>
</reference>
<feature type="transmembrane region" description="Helical" evidence="1">
    <location>
        <begin position="93"/>
        <end position="116"/>
    </location>
</feature>
<dbReference type="RefSeq" id="WP_024547751.1">
    <property type="nucleotide sequence ID" value="NZ_JAXCWX010000002.1"/>
</dbReference>
<keyword evidence="3" id="KW-1185">Reference proteome</keyword>
<dbReference type="AlphaFoldDB" id="A0A2P8VPY8"/>
<organism evidence="2 3">
    <name type="scientific">Siccibacter turicensis</name>
    <dbReference type="NCBI Taxonomy" id="357233"/>
    <lineage>
        <taxon>Bacteria</taxon>
        <taxon>Pseudomonadati</taxon>
        <taxon>Pseudomonadota</taxon>
        <taxon>Gammaproteobacteria</taxon>
        <taxon>Enterobacterales</taxon>
        <taxon>Enterobacteriaceae</taxon>
        <taxon>Siccibacter</taxon>
    </lineage>
</organism>
<dbReference type="Pfam" id="PF11045">
    <property type="entry name" value="YbjM"/>
    <property type="match status" value="1"/>
</dbReference>
<feature type="transmembrane region" description="Helical" evidence="1">
    <location>
        <begin position="39"/>
        <end position="55"/>
    </location>
</feature>
<dbReference type="EMBL" id="PYEP01000001">
    <property type="protein sequence ID" value="PSN09623.1"/>
    <property type="molecule type" value="Genomic_DNA"/>
</dbReference>
<evidence type="ECO:0000313" key="2">
    <source>
        <dbReference type="EMBL" id="PSN09623.1"/>
    </source>
</evidence>